<evidence type="ECO:0000256" key="1">
    <source>
        <dbReference type="SAM" id="MobiDB-lite"/>
    </source>
</evidence>
<organism evidence="2 3">
    <name type="scientific">Tolypothrix tenuis PCC 7101</name>
    <dbReference type="NCBI Taxonomy" id="231146"/>
    <lineage>
        <taxon>Bacteria</taxon>
        <taxon>Bacillati</taxon>
        <taxon>Cyanobacteriota</taxon>
        <taxon>Cyanophyceae</taxon>
        <taxon>Nostocales</taxon>
        <taxon>Tolypothrichaceae</taxon>
        <taxon>Tolypothrix</taxon>
    </lineage>
</organism>
<dbReference type="EMBL" id="AP018248">
    <property type="protein sequence ID" value="BAY99862.1"/>
    <property type="molecule type" value="Genomic_DNA"/>
</dbReference>
<sequence>MLLLGRGAQQINGITIYPDHENPQQFWYLSGSVRLSERNNNSVFTLIKYNKKAKDKGAKGGGFVTFEVNIGLSEMQKQRILSQLPADSVLAPVPFDKGTVKCLALDIDKEQILGAASPSLYDENSAIFSLTLNENQTAILEQAYNGNATPIGVVYELEYTAMRPTLDVKLEADLKRVYEELQFGIGGSGFVEGVKLDAAIETGFQNLIQEGAIKIEVFTFTDDEDVKIQKETALKLFMDTLIKDWFVPTLTIPKITDEDDKDDLPLDETTNEKPDGAATTETKPEDGIGEDVKDTVDAAEDIAEEFIPKATLKLRYVKQEEQKKVTYTYRGAQTTTKNYFPQGFFSRLLSDVDNKQGIILADLDDPFFRTINITVQAPQISYEKYGIQSINFAAKYPNREIESHIFDENNNAAQIIEFAMNKNLDTSYKYQVQYNFLPDSGWEGDRVKYEVPWTPTEDRTQVLLPHEHIDFLDITATLESNFYWGQIQEARVYLSYKSRTGWSKQKMLRFIPGDETEQHWKLRLSDRQNRNGEDPSYSYYIEYKMADDSTQKTEQVTTKVPAIVVNDLIKKKLPIKFISQLAANERALIDIVYEDTENNFRWDKSLEMSANNSTPVELEIPLANPSQQQFQYTITYVKADGRRLTQSFPLGIYHRSPIIVNTGSDLEVNVSPDNINWELVRTVTVNLLYQDPQNNIQKSETKTFNRGDKSFVWKAVLANQSLRTYQWRAAYYMKDTTIGEQGLVRYPESKDAWNTTDEAVIFLDRYQPKSNKPETKEGELEVEVSLEDIDWDVVRRITVNLRYQDPQNNIDESETKTFRSGDDSFIWNITAANKNLKSYQWQATFYMKDSSVGEQGKLYYPQTKGEWVSSTDSVIFISNYQNSSSWVGFSLVDEDGKPVTNEVYRVTLPNGTVREGRSDEQGRAKIEGIAMGNCTISFPNIDANDWHQF</sequence>
<feature type="compositionally biased region" description="Basic and acidic residues" evidence="1">
    <location>
        <begin position="282"/>
        <end position="291"/>
    </location>
</feature>
<protein>
    <submittedName>
        <fullName evidence="2">Uncharacterized protein</fullName>
    </submittedName>
</protein>
<proteinExistence type="predicted"/>
<name>A0A1Z4N297_9CYAN</name>
<evidence type="ECO:0000313" key="2">
    <source>
        <dbReference type="EMBL" id="BAY99862.1"/>
    </source>
</evidence>
<dbReference type="RefSeq" id="WP_096578321.1">
    <property type="nucleotide sequence ID" value="NZ_CAWNJS010000001.1"/>
</dbReference>
<keyword evidence="3" id="KW-1185">Reference proteome</keyword>
<dbReference type="KEGG" id="ttq:NIES37_38450"/>
<gene>
    <name evidence="2" type="ORF">NIES37_38450</name>
</gene>
<accession>A0A1Z4N297</accession>
<feature type="region of interest" description="Disordered" evidence="1">
    <location>
        <begin position="257"/>
        <end position="291"/>
    </location>
</feature>
<reference evidence="2 3" key="1">
    <citation type="submission" date="2017-06" db="EMBL/GenBank/DDBJ databases">
        <title>Genome sequencing of cyanobaciteial culture collection at National Institute for Environmental Studies (NIES).</title>
        <authorList>
            <person name="Hirose Y."/>
            <person name="Shimura Y."/>
            <person name="Fujisawa T."/>
            <person name="Nakamura Y."/>
            <person name="Kawachi M."/>
        </authorList>
    </citation>
    <scope>NUCLEOTIDE SEQUENCE [LARGE SCALE GENOMIC DNA]</scope>
    <source>
        <strain evidence="2 3">NIES-37</strain>
    </source>
</reference>
<dbReference type="Proteomes" id="UP000218785">
    <property type="component" value="Chromosome"/>
</dbReference>
<dbReference type="AlphaFoldDB" id="A0A1Z4N297"/>
<evidence type="ECO:0000313" key="3">
    <source>
        <dbReference type="Proteomes" id="UP000218785"/>
    </source>
</evidence>
<feature type="compositionally biased region" description="Acidic residues" evidence="1">
    <location>
        <begin position="257"/>
        <end position="266"/>
    </location>
</feature>